<keyword evidence="2" id="KW-1133">Transmembrane helix</keyword>
<feature type="region of interest" description="Disordered" evidence="1">
    <location>
        <begin position="552"/>
        <end position="582"/>
    </location>
</feature>
<gene>
    <name evidence="4" type="ORF">IWZ03DRAFT_37013</name>
</gene>
<keyword evidence="2" id="KW-0472">Membrane</keyword>
<feature type="transmembrane region" description="Helical" evidence="2">
    <location>
        <begin position="105"/>
        <end position="123"/>
    </location>
</feature>
<evidence type="ECO:0000256" key="2">
    <source>
        <dbReference type="SAM" id="Phobius"/>
    </source>
</evidence>
<feature type="region of interest" description="Disordered" evidence="1">
    <location>
        <begin position="280"/>
        <end position="329"/>
    </location>
</feature>
<feature type="transmembrane region" description="Helical" evidence="2">
    <location>
        <begin position="211"/>
        <end position="232"/>
    </location>
</feature>
<feature type="compositionally biased region" description="Basic residues" evidence="1">
    <location>
        <begin position="394"/>
        <end position="404"/>
    </location>
</feature>
<proteinExistence type="predicted"/>
<feature type="transmembrane region" description="Helical" evidence="2">
    <location>
        <begin position="59"/>
        <end position="79"/>
    </location>
</feature>
<feature type="compositionally biased region" description="Low complexity" evidence="1">
    <location>
        <begin position="415"/>
        <end position="427"/>
    </location>
</feature>
<comment type="caution">
    <text evidence="4">The sequence shown here is derived from an EMBL/GenBank/DDBJ whole genome shotgun (WGS) entry which is preliminary data.</text>
</comment>
<feature type="compositionally biased region" description="Basic and acidic residues" evidence="1">
    <location>
        <begin position="552"/>
        <end position="568"/>
    </location>
</feature>
<dbReference type="EMBL" id="JBBPHU010000001">
    <property type="protein sequence ID" value="KAK7524932.1"/>
    <property type="molecule type" value="Genomic_DNA"/>
</dbReference>
<dbReference type="InterPro" id="IPR049326">
    <property type="entry name" value="Rhodopsin_dom_fungi"/>
</dbReference>
<feature type="region of interest" description="Disordered" evidence="1">
    <location>
        <begin position="383"/>
        <end position="428"/>
    </location>
</feature>
<accession>A0ABR1L1I2</accession>
<feature type="domain" description="Rhodopsin" evidence="3">
    <location>
        <begin position="43"/>
        <end position="272"/>
    </location>
</feature>
<keyword evidence="2" id="KW-0812">Transmembrane</keyword>
<evidence type="ECO:0000313" key="5">
    <source>
        <dbReference type="Proteomes" id="UP001363622"/>
    </source>
</evidence>
<reference evidence="4 5" key="1">
    <citation type="submission" date="2024-04" db="EMBL/GenBank/DDBJ databases">
        <title>Phyllosticta paracitricarpa is synonymous to the EU quarantine fungus P. citricarpa based on phylogenomic analyses.</title>
        <authorList>
            <consortium name="Lawrence Berkeley National Laboratory"/>
            <person name="Van Ingen-Buijs V.A."/>
            <person name="Van Westerhoven A.C."/>
            <person name="Haridas S."/>
            <person name="Skiadas P."/>
            <person name="Martin F."/>
            <person name="Groenewald J.Z."/>
            <person name="Crous P.W."/>
            <person name="Seidl M.F."/>
        </authorList>
    </citation>
    <scope>NUCLEOTIDE SEQUENCE [LARGE SCALE GENOMIC DNA]</scope>
    <source>
        <strain evidence="4 5">CBS 123371</strain>
    </source>
</reference>
<keyword evidence="5" id="KW-1185">Reference proteome</keyword>
<feature type="transmembrane region" description="Helical" evidence="2">
    <location>
        <begin position="135"/>
        <end position="156"/>
    </location>
</feature>
<evidence type="ECO:0000259" key="3">
    <source>
        <dbReference type="Pfam" id="PF20684"/>
    </source>
</evidence>
<evidence type="ECO:0000313" key="4">
    <source>
        <dbReference type="EMBL" id="KAK7524932.1"/>
    </source>
</evidence>
<dbReference type="Pfam" id="PF20684">
    <property type="entry name" value="Fung_rhodopsin"/>
    <property type="match status" value="1"/>
</dbReference>
<name>A0ABR1L1I2_9PEZI</name>
<feature type="transmembrane region" description="Helical" evidence="2">
    <location>
        <begin position="185"/>
        <end position="204"/>
    </location>
</feature>
<dbReference type="PANTHER" id="PTHR39614:SF2">
    <property type="entry name" value="INTEGRAL MEMBRANE PROTEIN"/>
    <property type="match status" value="1"/>
</dbReference>
<sequence length="582" mass="62754">MVMEAQHVTVLPPPFKITATDHRGVLVVVASVTLSFVVTCLFIRVYLRSRTKDWRRDDTILALATLCCCCQGASVFVMIHEGTGMLGVDDANIDRLGSANYSQQTLYLITLFFSKTVVVFLYLRLTVHRKRAIAIYCTLALIVLWLIVSLILLAIYCNPKEYWTKGDQCPHNMAWRWDIISSLDITTEAILFLIAVSMVVGLQMPLRTKTIIIAVFSVRLPLVATASARLHYIHRLNSSPTPSLEVASAIVCSQFQLDFAVMTSTICCLGPFLRPFEDDSSPSTTLPSHATSHGDRSNIDSSINRTKRRSRVGALGPECGRLGGSDGMGPDFCSHSSPWPWRGGGQDSENEIDSDKVRLCGMGGHVVGGREERKGRGEVIPMTILRSATTSPRARGRRSQRHGRNGSSLSLAARSPPQSSCPSRSLSVASAQRRTLGLGLGIGSVSGVQQERDSSKISSGNANAGNGGAAGFAALELRPDFCQHTTYAARDETGAMSISELDGVSLASGDSQRLIIAKTVVTVDVEEPHVITPAGPSSPAARSGSGIFAREMEGRRRNGDGDCDEGKSWTESQTVLAPGMAL</sequence>
<dbReference type="Proteomes" id="UP001363622">
    <property type="component" value="Unassembled WGS sequence"/>
</dbReference>
<protein>
    <recommendedName>
        <fullName evidence="3">Rhodopsin domain-containing protein</fullName>
    </recommendedName>
</protein>
<evidence type="ECO:0000256" key="1">
    <source>
        <dbReference type="SAM" id="MobiDB-lite"/>
    </source>
</evidence>
<dbReference type="PANTHER" id="PTHR39614">
    <property type="entry name" value="INTEGRAL MEMBRANE PROTEIN"/>
    <property type="match status" value="1"/>
</dbReference>
<feature type="compositionally biased region" description="Polar residues" evidence="1">
    <location>
        <begin position="281"/>
        <end position="291"/>
    </location>
</feature>
<organism evidence="4 5">
    <name type="scientific">Phyllosticta citriasiana</name>
    <dbReference type="NCBI Taxonomy" id="595635"/>
    <lineage>
        <taxon>Eukaryota</taxon>
        <taxon>Fungi</taxon>
        <taxon>Dikarya</taxon>
        <taxon>Ascomycota</taxon>
        <taxon>Pezizomycotina</taxon>
        <taxon>Dothideomycetes</taxon>
        <taxon>Dothideomycetes incertae sedis</taxon>
        <taxon>Botryosphaeriales</taxon>
        <taxon>Phyllostictaceae</taxon>
        <taxon>Phyllosticta</taxon>
    </lineage>
</organism>
<feature type="transmembrane region" description="Helical" evidence="2">
    <location>
        <begin position="24"/>
        <end position="47"/>
    </location>
</feature>